<evidence type="ECO:0000256" key="1">
    <source>
        <dbReference type="SAM" id="MobiDB-lite"/>
    </source>
</evidence>
<gene>
    <name evidence="2" type="ORF">mMyoMyo1_008597</name>
</gene>
<feature type="region of interest" description="Disordered" evidence="1">
    <location>
        <begin position="148"/>
        <end position="189"/>
    </location>
</feature>
<evidence type="ECO:0000313" key="2">
    <source>
        <dbReference type="EMBL" id="KAF6314804.1"/>
    </source>
</evidence>
<evidence type="ECO:0000313" key="3">
    <source>
        <dbReference type="Proteomes" id="UP000527355"/>
    </source>
</evidence>
<name>A0A7J7UPT3_MYOMY</name>
<proteinExistence type="predicted"/>
<dbReference type="AlphaFoldDB" id="A0A7J7UPT3"/>
<reference evidence="2 3" key="1">
    <citation type="journal article" date="2020" name="Nature">
        <title>Six reference-quality genomes reveal evolution of bat adaptations.</title>
        <authorList>
            <person name="Jebb D."/>
            <person name="Huang Z."/>
            <person name="Pippel M."/>
            <person name="Hughes G.M."/>
            <person name="Lavrichenko K."/>
            <person name="Devanna P."/>
            <person name="Winkler S."/>
            <person name="Jermiin L.S."/>
            <person name="Skirmuntt E.C."/>
            <person name="Katzourakis A."/>
            <person name="Burkitt-Gray L."/>
            <person name="Ray D.A."/>
            <person name="Sullivan K.A.M."/>
            <person name="Roscito J.G."/>
            <person name="Kirilenko B.M."/>
            <person name="Davalos L.M."/>
            <person name="Corthals A.P."/>
            <person name="Power M.L."/>
            <person name="Jones G."/>
            <person name="Ransome R.D."/>
            <person name="Dechmann D.K.N."/>
            <person name="Locatelli A.G."/>
            <person name="Puechmaille S.J."/>
            <person name="Fedrigo O."/>
            <person name="Jarvis E.D."/>
            <person name="Hiller M."/>
            <person name="Vernes S.C."/>
            <person name="Myers E.W."/>
            <person name="Teeling E.C."/>
        </authorList>
    </citation>
    <scope>NUCLEOTIDE SEQUENCE [LARGE SCALE GENOMIC DNA]</scope>
    <source>
        <strain evidence="2">MMyoMyo1</strain>
        <tissue evidence="2">Flight muscle</tissue>
    </source>
</reference>
<comment type="caution">
    <text evidence="2">The sequence shown here is derived from an EMBL/GenBank/DDBJ whole genome shotgun (WGS) entry which is preliminary data.</text>
</comment>
<protein>
    <submittedName>
        <fullName evidence="2">Uncharacterized protein</fullName>
    </submittedName>
</protein>
<dbReference type="EMBL" id="JABWUV010000012">
    <property type="protein sequence ID" value="KAF6314804.1"/>
    <property type="molecule type" value="Genomic_DNA"/>
</dbReference>
<organism evidence="2 3">
    <name type="scientific">Myotis myotis</name>
    <name type="common">Greater mouse-eared bat</name>
    <name type="synonym">Vespertilio myotis</name>
    <dbReference type="NCBI Taxonomy" id="51298"/>
    <lineage>
        <taxon>Eukaryota</taxon>
        <taxon>Metazoa</taxon>
        <taxon>Chordata</taxon>
        <taxon>Craniata</taxon>
        <taxon>Vertebrata</taxon>
        <taxon>Euteleostomi</taxon>
        <taxon>Mammalia</taxon>
        <taxon>Eutheria</taxon>
        <taxon>Laurasiatheria</taxon>
        <taxon>Chiroptera</taxon>
        <taxon>Yangochiroptera</taxon>
        <taxon>Vespertilionidae</taxon>
        <taxon>Myotis</taxon>
    </lineage>
</organism>
<feature type="compositionally biased region" description="Polar residues" evidence="1">
    <location>
        <begin position="157"/>
        <end position="166"/>
    </location>
</feature>
<sequence>MQLKISLKNALYLGGGVLVLVLAPAVGGALAAGALAGALAIGTALWDSESPFCGWPSFSGSSDLAFRALFCVSSSCSRDTPLCFTTLAFGMQVPSWLLPTSPPAKLLSTVSLLQLLLLLLRWRGSGRGLRWASGTVRGIPSSRLRPGFLNGTHRKSGTSFSIPGTKTRSACSTRRNSATAASSSSARAR</sequence>
<dbReference type="Proteomes" id="UP000527355">
    <property type="component" value="Unassembled WGS sequence"/>
</dbReference>
<keyword evidence="3" id="KW-1185">Reference proteome</keyword>
<accession>A0A7J7UPT3</accession>
<feature type="compositionally biased region" description="Low complexity" evidence="1">
    <location>
        <begin position="167"/>
        <end position="189"/>
    </location>
</feature>